<dbReference type="AlphaFoldDB" id="A0A510DU31"/>
<dbReference type="EMBL" id="AP018930">
    <property type="protein sequence ID" value="BBG26487.1"/>
    <property type="molecule type" value="Genomic_DNA"/>
</dbReference>
<organism evidence="1 3">
    <name type="scientific">Sulfuracidifex tepidarius</name>
    <dbReference type="NCBI Taxonomy" id="1294262"/>
    <lineage>
        <taxon>Archaea</taxon>
        <taxon>Thermoproteota</taxon>
        <taxon>Thermoprotei</taxon>
        <taxon>Sulfolobales</taxon>
        <taxon>Sulfolobaceae</taxon>
        <taxon>Sulfuracidifex</taxon>
    </lineage>
</organism>
<dbReference type="RefSeq" id="WP_054846469.1">
    <property type="nucleotide sequence ID" value="NZ_AP018929.1"/>
</dbReference>
<evidence type="ECO:0000313" key="1">
    <source>
        <dbReference type="EMBL" id="BBG23733.1"/>
    </source>
</evidence>
<accession>A0A510E1Z8</accession>
<dbReference type="Proteomes" id="UP000322983">
    <property type="component" value="Chromosome"/>
</dbReference>
<sequence>MWVEIFAFYFAHFDDFLTTGTALSRVGNAYEGNFFIKKIASSTFRLLVYKLSLATLVVSRTFTWVPLHFSHTSS</sequence>
<dbReference type="GeneID" id="41717353"/>
<proteinExistence type="predicted"/>
<dbReference type="KEGG" id="step:IC006_1024"/>
<dbReference type="Proteomes" id="UP000325030">
    <property type="component" value="Chromosome"/>
</dbReference>
<accession>A0A510DU31</accession>
<gene>
    <name evidence="1" type="ORF">IC006_1024</name>
    <name evidence="2" type="ORF">IC007_0998</name>
</gene>
<reference evidence="4" key="1">
    <citation type="submission" date="2018-09" db="EMBL/GenBank/DDBJ databases">
        <title>Complete Genome Sequencing of Sulfolobus sp. JCM 16834.</title>
        <authorList>
            <person name="Kato S."/>
            <person name="Itoh T."/>
            <person name="Ohkuma M."/>
        </authorList>
    </citation>
    <scope>NUCLEOTIDE SEQUENCE [LARGE SCALE GENOMIC DNA]</scope>
    <source>
        <strain evidence="4">IC-007</strain>
    </source>
</reference>
<evidence type="ECO:0000313" key="4">
    <source>
        <dbReference type="Proteomes" id="UP000325030"/>
    </source>
</evidence>
<keyword evidence="3" id="KW-1185">Reference proteome</keyword>
<dbReference type="STRING" id="1294262.GCA_001316085_02479"/>
<dbReference type="EMBL" id="AP018929">
    <property type="protein sequence ID" value="BBG23733.1"/>
    <property type="molecule type" value="Genomic_DNA"/>
</dbReference>
<evidence type="ECO:0000313" key="3">
    <source>
        <dbReference type="Proteomes" id="UP000322983"/>
    </source>
</evidence>
<protein>
    <submittedName>
        <fullName evidence="1">Uncharacterized protein</fullName>
    </submittedName>
</protein>
<evidence type="ECO:0000313" key="2">
    <source>
        <dbReference type="EMBL" id="BBG26487.1"/>
    </source>
</evidence>
<name>A0A510DU31_9CREN</name>
<reference evidence="1 3" key="2">
    <citation type="journal article" date="2020" name="Int. J. Syst. Evol. Microbiol.">
        <title>Sulfuracidifex tepidarius gen. nov., sp. nov. and transfer of Sulfolobus metallicus Huber and Stetter 1992 to the genus Sulfuracidifex as Sulfuracidifex metallicus comb. nov.</title>
        <authorList>
            <person name="Itoh T."/>
            <person name="Miura T."/>
            <person name="Sakai H.D."/>
            <person name="Kato S."/>
            <person name="Ohkuma M."/>
            <person name="Takashina T."/>
        </authorList>
    </citation>
    <scope>NUCLEOTIDE SEQUENCE [LARGE SCALE GENOMIC DNA]</scope>
    <source>
        <strain evidence="1 3">IC-006</strain>
        <strain evidence="2">IC-007</strain>
    </source>
</reference>